<dbReference type="InterPro" id="IPR054181">
    <property type="entry name" value="DUF6888"/>
</dbReference>
<dbReference type="Proteomes" id="UP000299367">
    <property type="component" value="Unassembled WGS sequence"/>
</dbReference>
<gene>
    <name evidence="2" type="ORF">NIES80_24700</name>
</gene>
<evidence type="ECO:0000259" key="1">
    <source>
        <dbReference type="Pfam" id="PF21828"/>
    </source>
</evidence>
<proteinExistence type="predicted"/>
<name>A0A480AEA3_9CYAN</name>
<accession>A0A480AEA3</accession>
<evidence type="ECO:0000313" key="2">
    <source>
        <dbReference type="EMBL" id="GCL42762.1"/>
    </source>
</evidence>
<dbReference type="EMBL" id="BJCF01000026">
    <property type="protein sequence ID" value="GCL42762.1"/>
    <property type="molecule type" value="Genomic_DNA"/>
</dbReference>
<dbReference type="Pfam" id="PF21828">
    <property type="entry name" value="DUF6888"/>
    <property type="match status" value="1"/>
</dbReference>
<feature type="domain" description="DUF6888" evidence="1">
    <location>
        <begin position="23"/>
        <end position="76"/>
    </location>
</feature>
<comment type="caution">
    <text evidence="2">The sequence shown here is derived from an EMBL/GenBank/DDBJ whole genome shotgun (WGS) entry which is preliminary data.</text>
</comment>
<reference evidence="3" key="1">
    <citation type="submission" date="2019-02" db="EMBL/GenBank/DDBJ databases">
        <title>Draft genome sequence of Dolichospermum planctonicum NIES-80.</title>
        <authorList>
            <person name="Yamaguchi H."/>
            <person name="Suzuki S."/>
            <person name="Kawachi M."/>
        </authorList>
    </citation>
    <scope>NUCLEOTIDE SEQUENCE [LARGE SCALE GENOMIC DNA]</scope>
    <source>
        <strain evidence="3">NIES-80</strain>
    </source>
</reference>
<sequence>MENCDISFKIIDVIIEETTIFNPTAVQALTCLRVCQMVSNSFLDIHLIRFNEIKGYVYILAGDEMEILIFPEGNWRFIDET</sequence>
<protein>
    <recommendedName>
        <fullName evidence="1">DUF6888 domain-containing protein</fullName>
    </recommendedName>
</protein>
<organism evidence="2 3">
    <name type="scientific">Dolichospermum planctonicum</name>
    <dbReference type="NCBI Taxonomy" id="136072"/>
    <lineage>
        <taxon>Bacteria</taxon>
        <taxon>Bacillati</taxon>
        <taxon>Cyanobacteriota</taxon>
        <taxon>Cyanophyceae</taxon>
        <taxon>Nostocales</taxon>
        <taxon>Aphanizomenonaceae</taxon>
        <taxon>Dolichospermum</taxon>
    </lineage>
</organism>
<dbReference type="AlphaFoldDB" id="A0A480AEA3"/>
<evidence type="ECO:0000313" key="3">
    <source>
        <dbReference type="Proteomes" id="UP000299367"/>
    </source>
</evidence>